<evidence type="ECO:0000256" key="1">
    <source>
        <dbReference type="ARBA" id="ARBA00001974"/>
    </source>
</evidence>
<comment type="cofactor">
    <cofactor evidence="1 10">
        <name>FAD</name>
        <dbReference type="ChEBI" id="CHEBI:57692"/>
    </cofactor>
</comment>
<dbReference type="OrthoDB" id="5510711at2"/>
<dbReference type="GO" id="GO:0005737">
    <property type="term" value="C:cytoplasm"/>
    <property type="evidence" value="ECO:0007669"/>
    <property type="project" value="TreeGrafter"/>
</dbReference>
<dbReference type="EMBL" id="LPZR01000211">
    <property type="protein sequence ID" value="KYO49983.1"/>
    <property type="molecule type" value="Genomic_DNA"/>
</dbReference>
<dbReference type="InterPro" id="IPR036250">
    <property type="entry name" value="AcylCo_DH-like_C"/>
</dbReference>
<dbReference type="InterPro" id="IPR009075">
    <property type="entry name" value="AcylCo_DH/oxidase_C"/>
</dbReference>
<feature type="domain" description="Acyl-CoA dehydrogenase/oxidase C-terminal" evidence="11">
    <location>
        <begin position="233"/>
        <end position="379"/>
    </location>
</feature>
<evidence type="ECO:0000259" key="11">
    <source>
        <dbReference type="Pfam" id="PF00441"/>
    </source>
</evidence>
<name>A0A162JVZ7_9PROT</name>
<comment type="function">
    <text evidence="7">Catalyzes the dehydrogenation at the alpha-beta position of ACP-bound acyl chains. This results in the introduction of a double bond in the lipidic chain, which is further transferred to the epsilon-amino group of lysine residue in the mycobactin core by MbtK.</text>
</comment>
<dbReference type="SUPFAM" id="SSF56645">
    <property type="entry name" value="Acyl-CoA dehydrogenase NM domain-like"/>
    <property type="match status" value="1"/>
</dbReference>
<dbReference type="FunFam" id="2.40.110.10:FF:000002">
    <property type="entry name" value="Acyl-CoA dehydrogenase fadE12"/>
    <property type="match status" value="1"/>
</dbReference>
<accession>A0A162JVZ7</accession>
<evidence type="ECO:0000256" key="2">
    <source>
        <dbReference type="ARBA" id="ARBA00005102"/>
    </source>
</evidence>
<dbReference type="Pfam" id="PF02771">
    <property type="entry name" value="Acyl-CoA_dh_N"/>
    <property type="match status" value="1"/>
</dbReference>
<dbReference type="PROSITE" id="PS00072">
    <property type="entry name" value="ACYL_COA_DH_1"/>
    <property type="match status" value="1"/>
</dbReference>
<dbReference type="AlphaFoldDB" id="A0A162JVZ7"/>
<evidence type="ECO:0000313" key="15">
    <source>
        <dbReference type="Proteomes" id="UP000075787"/>
    </source>
</evidence>
<evidence type="ECO:0000256" key="10">
    <source>
        <dbReference type="RuleBase" id="RU362125"/>
    </source>
</evidence>
<evidence type="ECO:0000256" key="8">
    <source>
        <dbReference type="ARBA" id="ARBA00040394"/>
    </source>
</evidence>
<dbReference type="InterPro" id="IPR006089">
    <property type="entry name" value="Acyl-CoA_DH_CS"/>
</dbReference>
<dbReference type="InterPro" id="IPR006091">
    <property type="entry name" value="Acyl-CoA_Oxase/DH_mid-dom"/>
</dbReference>
<dbReference type="RefSeq" id="WP_062769102.1">
    <property type="nucleotide sequence ID" value="NZ_CP121027.1"/>
</dbReference>
<dbReference type="InterPro" id="IPR013786">
    <property type="entry name" value="AcylCoA_DH/ox_N"/>
</dbReference>
<dbReference type="InterPro" id="IPR046373">
    <property type="entry name" value="Acyl-CoA_Oxase/DH_mid-dom_sf"/>
</dbReference>
<evidence type="ECO:0000259" key="13">
    <source>
        <dbReference type="Pfam" id="PF02771"/>
    </source>
</evidence>
<dbReference type="InterPro" id="IPR037069">
    <property type="entry name" value="AcylCoA_DH/ox_N_sf"/>
</dbReference>
<dbReference type="GO" id="GO:0050660">
    <property type="term" value="F:flavin adenine dinucleotide binding"/>
    <property type="evidence" value="ECO:0007669"/>
    <property type="project" value="InterPro"/>
</dbReference>
<keyword evidence="5 10" id="KW-0274">FAD</keyword>
<protein>
    <recommendedName>
        <fullName evidence="8">Acyl-[acyl-carrier-protein] dehydrogenase MbtN</fullName>
    </recommendedName>
    <alternativeName>
        <fullName evidence="9">Mycobactin synthase protein N</fullName>
    </alternativeName>
</protein>
<reference evidence="14 15" key="1">
    <citation type="submission" date="2015-12" db="EMBL/GenBank/DDBJ databases">
        <title>Genome sequence of Tistrella mobilis MCCC 1A02139.</title>
        <authorList>
            <person name="Lu L."/>
            <person name="Lai Q."/>
            <person name="Shao Z."/>
            <person name="Qian P."/>
        </authorList>
    </citation>
    <scope>NUCLEOTIDE SEQUENCE [LARGE SCALE GENOMIC DNA]</scope>
    <source>
        <strain evidence="14 15">MCCC 1A02139</strain>
    </source>
</reference>
<dbReference type="Pfam" id="PF00441">
    <property type="entry name" value="Acyl-CoA_dh_1"/>
    <property type="match status" value="1"/>
</dbReference>
<dbReference type="FunFam" id="1.20.140.10:FF:000001">
    <property type="entry name" value="Acyl-CoA dehydrogenase"/>
    <property type="match status" value="1"/>
</dbReference>
<dbReference type="Proteomes" id="UP000075787">
    <property type="component" value="Unassembled WGS sequence"/>
</dbReference>
<comment type="similarity">
    <text evidence="3 10">Belongs to the acyl-CoA dehydrogenase family.</text>
</comment>
<organism evidence="14 15">
    <name type="scientific">Tistrella mobilis</name>
    <dbReference type="NCBI Taxonomy" id="171437"/>
    <lineage>
        <taxon>Bacteria</taxon>
        <taxon>Pseudomonadati</taxon>
        <taxon>Pseudomonadota</taxon>
        <taxon>Alphaproteobacteria</taxon>
        <taxon>Geminicoccales</taxon>
        <taxon>Geminicoccaceae</taxon>
        <taxon>Tistrella</taxon>
    </lineage>
</organism>
<gene>
    <name evidence="14" type="ORF">AUP44_14885</name>
</gene>
<dbReference type="Pfam" id="PF02770">
    <property type="entry name" value="Acyl-CoA_dh_M"/>
    <property type="match status" value="1"/>
</dbReference>
<evidence type="ECO:0000256" key="6">
    <source>
        <dbReference type="ARBA" id="ARBA00023002"/>
    </source>
</evidence>
<evidence type="ECO:0000259" key="12">
    <source>
        <dbReference type="Pfam" id="PF02770"/>
    </source>
</evidence>
<dbReference type="Gene3D" id="1.10.540.10">
    <property type="entry name" value="Acyl-CoA dehydrogenase/oxidase, N-terminal domain"/>
    <property type="match status" value="1"/>
</dbReference>
<feature type="domain" description="Acyl-CoA oxidase/dehydrogenase middle" evidence="12">
    <location>
        <begin position="122"/>
        <end position="218"/>
    </location>
</feature>
<comment type="caution">
    <text evidence="14">The sequence shown here is derived from an EMBL/GenBank/DDBJ whole genome shotgun (WGS) entry which is preliminary data.</text>
</comment>
<evidence type="ECO:0000256" key="3">
    <source>
        <dbReference type="ARBA" id="ARBA00009347"/>
    </source>
</evidence>
<feature type="domain" description="Acyl-CoA dehydrogenase/oxidase N-terminal" evidence="13">
    <location>
        <begin position="9"/>
        <end position="117"/>
    </location>
</feature>
<sequence>MEPAWSAQEELRIFRHAVRGFLATEFVPRLDAWRAQGIVDRQAWTAAGAMGLLLTEHDPDLGGGGGSFATEAIVYEELARIGDTSFCKGVHECCAGYIRAYGTPEQRRRWLPDLAAGRRIGAIAMTEPGNGSDLKAVRTTARPQGDHYLVSGSKTFISNGASADLILLVATVDPAAGAKGVTLLVLETDDLPGFRRGRRLAKMGQCGQDTSELFFDDMIVPATNRLGAADGLGFGQLMSQLAYERLIIAVQAVTFAERALALAVDHAMTRETFGRPLIDHQALRFALADARTEAHTGRVLVDDCIARIIQGRLDAETAAMAKLWTTEMQGRVVDACLQVFGGAGYMAEHPLAQMYVDARAQRIYAGSNEVMKEIVARGLATLKGSPQ</sequence>
<dbReference type="GO" id="GO:0003995">
    <property type="term" value="F:acyl-CoA dehydrogenase activity"/>
    <property type="evidence" value="ECO:0007669"/>
    <property type="project" value="InterPro"/>
</dbReference>
<evidence type="ECO:0000256" key="9">
    <source>
        <dbReference type="ARBA" id="ARBA00042660"/>
    </source>
</evidence>
<evidence type="ECO:0000256" key="5">
    <source>
        <dbReference type="ARBA" id="ARBA00022827"/>
    </source>
</evidence>
<dbReference type="InterPro" id="IPR050741">
    <property type="entry name" value="Acyl-CoA_dehydrogenase"/>
</dbReference>
<proteinExistence type="inferred from homology"/>
<dbReference type="Gene3D" id="2.40.110.10">
    <property type="entry name" value="Butyryl-CoA Dehydrogenase, subunit A, domain 2"/>
    <property type="match status" value="1"/>
</dbReference>
<evidence type="ECO:0000256" key="7">
    <source>
        <dbReference type="ARBA" id="ARBA00037085"/>
    </source>
</evidence>
<dbReference type="SUPFAM" id="SSF47203">
    <property type="entry name" value="Acyl-CoA dehydrogenase C-terminal domain-like"/>
    <property type="match status" value="1"/>
</dbReference>
<evidence type="ECO:0000256" key="4">
    <source>
        <dbReference type="ARBA" id="ARBA00022630"/>
    </source>
</evidence>
<dbReference type="Gene3D" id="1.20.140.10">
    <property type="entry name" value="Butyryl-CoA Dehydrogenase, subunit A, domain 3"/>
    <property type="match status" value="1"/>
</dbReference>
<dbReference type="GO" id="GO:0033539">
    <property type="term" value="P:fatty acid beta-oxidation using acyl-CoA dehydrogenase"/>
    <property type="evidence" value="ECO:0007669"/>
    <property type="project" value="TreeGrafter"/>
</dbReference>
<comment type="pathway">
    <text evidence="2">Siderophore biosynthesis; mycobactin biosynthesis.</text>
</comment>
<dbReference type="InterPro" id="IPR009100">
    <property type="entry name" value="AcylCoA_DH/oxidase_NM_dom_sf"/>
</dbReference>
<dbReference type="PANTHER" id="PTHR48083">
    <property type="entry name" value="MEDIUM-CHAIN SPECIFIC ACYL-COA DEHYDROGENASE, MITOCHONDRIAL-RELATED"/>
    <property type="match status" value="1"/>
</dbReference>
<dbReference type="PANTHER" id="PTHR48083:SF20">
    <property type="entry name" value="LONG-CHAIN SPECIFIC ACYL-COA DEHYDROGENASE, MITOCHONDRIAL"/>
    <property type="match status" value="1"/>
</dbReference>
<keyword evidence="6 10" id="KW-0560">Oxidoreductase</keyword>
<keyword evidence="4 10" id="KW-0285">Flavoprotein</keyword>
<dbReference type="GeneID" id="97240831"/>
<evidence type="ECO:0000313" key="14">
    <source>
        <dbReference type="EMBL" id="KYO49983.1"/>
    </source>
</evidence>